<dbReference type="EMBL" id="SLUO01000002">
    <property type="protein sequence ID" value="TCL60443.1"/>
    <property type="molecule type" value="Genomic_DNA"/>
</dbReference>
<dbReference type="RefSeq" id="WP_031388961.1">
    <property type="nucleotide sequence ID" value="NZ_JPNB01000001.1"/>
</dbReference>
<keyword evidence="3 5" id="KW-0067">ATP-binding</keyword>
<keyword evidence="1" id="KW-0813">Transport</keyword>
<dbReference type="CDD" id="cd03230">
    <property type="entry name" value="ABC_DR_subfamily_A"/>
    <property type="match status" value="1"/>
</dbReference>
<evidence type="ECO:0000256" key="3">
    <source>
        <dbReference type="ARBA" id="ARBA00022840"/>
    </source>
</evidence>
<feature type="domain" description="ABC transporter" evidence="4">
    <location>
        <begin position="1"/>
        <end position="229"/>
    </location>
</feature>
<evidence type="ECO:0000256" key="1">
    <source>
        <dbReference type="ARBA" id="ARBA00022448"/>
    </source>
</evidence>
<accession>A0A4R1R4N2</accession>
<dbReference type="STRING" id="1469948.GCA_000732725_00176"/>
<dbReference type="AlphaFoldDB" id="A0A4R1R4N2"/>
<name>A0A4R1R4N2_9FIRM</name>
<keyword evidence="2" id="KW-0547">Nucleotide-binding</keyword>
<evidence type="ECO:0000259" key="4">
    <source>
        <dbReference type="PROSITE" id="PS50893"/>
    </source>
</evidence>
<reference evidence="5 6" key="1">
    <citation type="submission" date="2019-03" db="EMBL/GenBank/DDBJ databases">
        <title>Genomic Encyclopedia of Type Strains, Phase IV (KMG-IV): sequencing the most valuable type-strain genomes for metagenomic binning, comparative biology and taxonomic classification.</title>
        <authorList>
            <person name="Goeker M."/>
        </authorList>
    </citation>
    <scope>NUCLEOTIDE SEQUENCE [LARGE SCALE GENOMIC DNA]</scope>
    <source>
        <strain evidence="5 6">DSM 100556</strain>
    </source>
</reference>
<comment type="caution">
    <text evidence="5">The sequence shown here is derived from an EMBL/GenBank/DDBJ whole genome shotgun (WGS) entry which is preliminary data.</text>
</comment>
<dbReference type="Pfam" id="PF00005">
    <property type="entry name" value="ABC_tran"/>
    <property type="match status" value="1"/>
</dbReference>
<evidence type="ECO:0000256" key="2">
    <source>
        <dbReference type="ARBA" id="ARBA00022741"/>
    </source>
</evidence>
<dbReference type="GO" id="GO:0005524">
    <property type="term" value="F:ATP binding"/>
    <property type="evidence" value="ECO:0007669"/>
    <property type="project" value="UniProtKB-KW"/>
</dbReference>
<dbReference type="InterPro" id="IPR003439">
    <property type="entry name" value="ABC_transporter-like_ATP-bd"/>
</dbReference>
<sequence>MNALEITNLTKEYKDFKLDNVSLRLPSGCIMGLIGENGAGKSTMIKLIMNAINRDGGEITVLGKDNRADFKVTKEDIGIVLDETGFPEIITAKQLNAIMKMTYQNWEEETYFHYIERFSLPGKKPFKDYSRGMKMKLAIAAAMSHRAKLLVLDEATSGLDPIVRDEILDIFLEFTRKEENSILISSHIVSDLEKLCDYIAFLHKGKLIFCEEKDRLLENYAILHCKKTELNGLEWSAIKGKRENSYGVDALVDRKKVPRGMNIENASIEDIILFMVKGVDK</sequence>
<dbReference type="PANTHER" id="PTHR42939">
    <property type="entry name" value="ABC TRANSPORTER ATP-BINDING PROTEIN ALBC-RELATED"/>
    <property type="match status" value="1"/>
</dbReference>
<dbReference type="GO" id="GO:0016887">
    <property type="term" value="F:ATP hydrolysis activity"/>
    <property type="evidence" value="ECO:0007669"/>
    <property type="project" value="InterPro"/>
</dbReference>
<dbReference type="Proteomes" id="UP000295718">
    <property type="component" value="Unassembled WGS sequence"/>
</dbReference>
<gene>
    <name evidence="5" type="ORF">EDD76_102139</name>
</gene>
<protein>
    <submittedName>
        <fullName evidence="5">ABC-2 type transport system ATP-binding protein</fullName>
    </submittedName>
</protein>
<evidence type="ECO:0000313" key="5">
    <source>
        <dbReference type="EMBL" id="TCL60443.1"/>
    </source>
</evidence>
<dbReference type="InterPro" id="IPR003593">
    <property type="entry name" value="AAA+_ATPase"/>
</dbReference>
<proteinExistence type="predicted"/>
<dbReference type="InterPro" id="IPR027417">
    <property type="entry name" value="P-loop_NTPase"/>
</dbReference>
<dbReference type="InterPro" id="IPR051782">
    <property type="entry name" value="ABC_Transporter_VariousFunc"/>
</dbReference>
<keyword evidence="6" id="KW-1185">Reference proteome</keyword>
<dbReference type="Gene3D" id="3.40.50.300">
    <property type="entry name" value="P-loop containing nucleotide triphosphate hydrolases"/>
    <property type="match status" value="1"/>
</dbReference>
<dbReference type="SMART" id="SM00382">
    <property type="entry name" value="AAA"/>
    <property type="match status" value="1"/>
</dbReference>
<evidence type="ECO:0000313" key="6">
    <source>
        <dbReference type="Proteomes" id="UP000295718"/>
    </source>
</evidence>
<dbReference type="PANTHER" id="PTHR42939:SF3">
    <property type="entry name" value="ABC TRANSPORTER ATP-BINDING COMPONENT"/>
    <property type="match status" value="1"/>
</dbReference>
<dbReference type="OrthoDB" id="9804819at2"/>
<organism evidence="5 6">
    <name type="scientific">Kineothrix alysoides</name>
    <dbReference type="NCBI Taxonomy" id="1469948"/>
    <lineage>
        <taxon>Bacteria</taxon>
        <taxon>Bacillati</taxon>
        <taxon>Bacillota</taxon>
        <taxon>Clostridia</taxon>
        <taxon>Lachnospirales</taxon>
        <taxon>Lachnospiraceae</taxon>
        <taxon>Kineothrix</taxon>
    </lineage>
</organism>
<dbReference type="PROSITE" id="PS50893">
    <property type="entry name" value="ABC_TRANSPORTER_2"/>
    <property type="match status" value="1"/>
</dbReference>
<dbReference type="SUPFAM" id="SSF52540">
    <property type="entry name" value="P-loop containing nucleoside triphosphate hydrolases"/>
    <property type="match status" value="1"/>
</dbReference>